<dbReference type="OrthoDB" id="9810154at2"/>
<organism evidence="2 3">
    <name type="scientific">Caenibius tardaugens NBRC 16725</name>
    <dbReference type="NCBI Taxonomy" id="1219035"/>
    <lineage>
        <taxon>Bacteria</taxon>
        <taxon>Pseudomonadati</taxon>
        <taxon>Pseudomonadota</taxon>
        <taxon>Alphaproteobacteria</taxon>
        <taxon>Sphingomonadales</taxon>
        <taxon>Erythrobacteraceae</taxon>
        <taxon>Caenibius</taxon>
    </lineage>
</organism>
<dbReference type="CDD" id="cd07040">
    <property type="entry name" value="HP"/>
    <property type="match status" value="1"/>
</dbReference>
<dbReference type="AlphaFoldDB" id="U2Y4Q4"/>
<evidence type="ECO:0000256" key="1">
    <source>
        <dbReference type="PIRSR" id="PIRSR613078-2"/>
    </source>
</evidence>
<evidence type="ECO:0000313" key="3">
    <source>
        <dbReference type="Proteomes" id="UP000016568"/>
    </source>
</evidence>
<dbReference type="Gene3D" id="3.40.50.1240">
    <property type="entry name" value="Phosphoglycerate mutase-like"/>
    <property type="match status" value="1"/>
</dbReference>
<evidence type="ECO:0000313" key="2">
    <source>
        <dbReference type="EMBL" id="GAD48081.1"/>
    </source>
</evidence>
<dbReference type="SUPFAM" id="SSF53254">
    <property type="entry name" value="Phosphoglycerate mutase-like"/>
    <property type="match status" value="1"/>
</dbReference>
<name>U2Y4Q4_9SPHN</name>
<dbReference type="eggNOG" id="COG2062">
    <property type="taxonomic scope" value="Bacteria"/>
</dbReference>
<dbReference type="PANTHER" id="PTHR47623">
    <property type="entry name" value="OS09G0287300 PROTEIN"/>
    <property type="match status" value="1"/>
</dbReference>
<dbReference type="Pfam" id="PF00300">
    <property type="entry name" value="His_Phos_1"/>
    <property type="match status" value="1"/>
</dbReference>
<dbReference type="InterPro" id="IPR013078">
    <property type="entry name" value="His_Pase_superF_clade-1"/>
</dbReference>
<protein>
    <submittedName>
        <fullName evidence="2">Putative phosphohistidine phosphatase SixA</fullName>
    </submittedName>
</protein>
<proteinExistence type="predicted"/>
<accession>U2Y4Q4</accession>
<comment type="caution">
    <text evidence="2">The sequence shown here is derived from an EMBL/GenBank/DDBJ whole genome shotgun (WGS) entry which is preliminary data.</text>
</comment>
<dbReference type="EMBL" id="BASZ01000002">
    <property type="protein sequence ID" value="GAD48081.1"/>
    <property type="molecule type" value="Genomic_DNA"/>
</dbReference>
<keyword evidence="3" id="KW-1185">Reference proteome</keyword>
<dbReference type="PANTHER" id="PTHR47623:SF1">
    <property type="entry name" value="OS09G0287300 PROTEIN"/>
    <property type="match status" value="1"/>
</dbReference>
<dbReference type="Proteomes" id="UP000016568">
    <property type="component" value="Unassembled WGS sequence"/>
</dbReference>
<feature type="binding site" evidence="1">
    <location>
        <position position="58"/>
    </location>
    <ligand>
        <name>substrate</name>
    </ligand>
</feature>
<sequence>MKRLGLLRHAKSSWEDTDLRDFDRGLNARGRKGAVLMGRHIAKFGVDWDVLFASPAQRVRQTLESALEFIGRDSPLIWDERLYLASAPVMLDVLRHAEPDADNILLVGHNPGLQDMLFELVPDHAQDRKFDEAVRKFPTAAFAVLELDIDAWRDIDSGCGKLVHFARPRDFDTTLGPETELY</sequence>
<reference evidence="2 3" key="1">
    <citation type="submission" date="2013-09" db="EMBL/GenBank/DDBJ databases">
        <title>Whole genome shotgun sequence of Novosphingobium tardaugens NBRC 16725.</title>
        <authorList>
            <person name="Isaki S."/>
            <person name="Hosoyama A."/>
            <person name="Tsuchikane K."/>
            <person name="Katsumata H."/>
            <person name="Ando Y."/>
            <person name="Yamazaki S."/>
            <person name="Fujita N."/>
        </authorList>
    </citation>
    <scope>NUCLEOTIDE SEQUENCE [LARGE SCALE GENOMIC DNA]</scope>
    <source>
        <strain evidence="2 3">NBRC 16725</strain>
    </source>
</reference>
<dbReference type="InterPro" id="IPR029033">
    <property type="entry name" value="His_PPase_superfam"/>
</dbReference>
<dbReference type="RefSeq" id="WP_021688988.1">
    <property type="nucleotide sequence ID" value="NZ_BASZ01000002.1"/>
</dbReference>
<gene>
    <name evidence="2" type="ORF">NT2_02_01640</name>
</gene>
<dbReference type="KEGG" id="ntd:EGO55_00340"/>